<gene>
    <name evidence="1" type="ORF">ACFPQB_00740</name>
</gene>
<evidence type="ECO:0008006" key="3">
    <source>
        <dbReference type="Google" id="ProtNLM"/>
    </source>
</evidence>
<accession>A0ABW0ZB82</accession>
<reference evidence="2" key="1">
    <citation type="journal article" date="2019" name="Int. J. Syst. Evol. Microbiol.">
        <title>The Global Catalogue of Microorganisms (GCM) 10K type strain sequencing project: providing services to taxonomists for standard genome sequencing and annotation.</title>
        <authorList>
            <consortium name="The Broad Institute Genomics Platform"/>
            <consortium name="The Broad Institute Genome Sequencing Center for Infectious Disease"/>
            <person name="Wu L."/>
            <person name="Ma J."/>
        </authorList>
    </citation>
    <scope>NUCLEOTIDE SEQUENCE [LARGE SCALE GENOMIC DNA]</scope>
    <source>
        <strain evidence="2">YIM 94188</strain>
    </source>
</reference>
<organism evidence="1 2">
    <name type="scientific">Nocardioides vastitatis</name>
    <dbReference type="NCBI Taxonomy" id="2568655"/>
    <lineage>
        <taxon>Bacteria</taxon>
        <taxon>Bacillati</taxon>
        <taxon>Actinomycetota</taxon>
        <taxon>Actinomycetes</taxon>
        <taxon>Propionibacteriales</taxon>
        <taxon>Nocardioidaceae</taxon>
        <taxon>Nocardioides</taxon>
    </lineage>
</organism>
<dbReference type="EMBL" id="JBHSNS010000001">
    <property type="protein sequence ID" value="MFC5727423.1"/>
    <property type="molecule type" value="Genomic_DNA"/>
</dbReference>
<keyword evidence="2" id="KW-1185">Reference proteome</keyword>
<dbReference type="SUPFAM" id="SSF53448">
    <property type="entry name" value="Nucleotide-diphospho-sugar transferases"/>
    <property type="match status" value="1"/>
</dbReference>
<name>A0ABW0ZB82_9ACTN</name>
<dbReference type="RefSeq" id="WP_136433431.1">
    <property type="nucleotide sequence ID" value="NZ_JBHSNS010000001.1"/>
</dbReference>
<dbReference type="Gene3D" id="3.90.550.10">
    <property type="entry name" value="Spore Coat Polysaccharide Biosynthesis Protein SpsA, Chain A"/>
    <property type="match status" value="1"/>
</dbReference>
<comment type="caution">
    <text evidence="1">The sequence shown here is derived from an EMBL/GenBank/DDBJ whole genome shotgun (WGS) entry which is preliminary data.</text>
</comment>
<evidence type="ECO:0000313" key="2">
    <source>
        <dbReference type="Proteomes" id="UP001596072"/>
    </source>
</evidence>
<dbReference type="InterPro" id="IPR029044">
    <property type="entry name" value="Nucleotide-diphossugar_trans"/>
</dbReference>
<evidence type="ECO:0000313" key="1">
    <source>
        <dbReference type="EMBL" id="MFC5727423.1"/>
    </source>
</evidence>
<sequence length="344" mass="38265">MFTTPVVLVAFNRPDLTRRTLDAIRLVRPQQLFLVVDGPRPDRPADAERCEATRAVLEEIDWPCTVHRRVAEQNIGLEANVELGLDWVFSQVGEAIVLEDDCVADPSFFTFAAELLDRYRDDQRIWQISGSSFGVPRKFFGDHSYAFTAWASVWGWATWADRWQQHRAVFTRDHAGRAPGDAGAPPVRTRPARQQRGLLVTRSGQRHFAEAAVSSDVVTHGWDKHWWLTMLSVGALAVSPAVNMVQNVGWGPDATHGVAAGRRDHPAGAMEAPVRHPPQVTLNVEVERELELALSRVGGRTARLARRLVKSQRLRDIARSTANSRAAVGVARTASRLVDRGTRA</sequence>
<protein>
    <recommendedName>
        <fullName evidence="3">Glycosyltransferase family 2 protein</fullName>
    </recommendedName>
</protein>
<dbReference type="Proteomes" id="UP001596072">
    <property type="component" value="Unassembled WGS sequence"/>
</dbReference>
<proteinExistence type="predicted"/>